<evidence type="ECO:0000313" key="2">
    <source>
        <dbReference type="EMBL" id="CAH8354512.1"/>
    </source>
</evidence>
<dbReference type="EMBL" id="CAKOAT010193821">
    <property type="protein sequence ID" value="CAH8354512.1"/>
    <property type="molecule type" value="Genomic_DNA"/>
</dbReference>
<sequence>MIFIVTDVVEKILVRLPLKSIHRFKTVSREWRSTLESRRFAERHKKSVPKKRKILAVGTQAQSQFQGDTEIEMVYVQQCECDDATLLSSLTCDSIVCIPEPNWVSVLNPSTEEFLSFCSGPFHYLDDRFTGWSTFNMNTAMGFGRDEILDVNISEWRKLVPPPYKVETRKNSACILALDLHTEEFRDVQLVPPPMHSSTAQIVNLDDRLAIADTCALKPGWDLEIWIRDAQEETWTIYDLLHNFSP</sequence>
<dbReference type="Proteomes" id="UP001642260">
    <property type="component" value="Unassembled WGS sequence"/>
</dbReference>
<dbReference type="SUPFAM" id="SSF81383">
    <property type="entry name" value="F-box domain"/>
    <property type="match status" value="1"/>
</dbReference>
<feature type="domain" description="F-box" evidence="1">
    <location>
        <begin position="4"/>
        <end position="44"/>
    </location>
</feature>
<gene>
    <name evidence="2" type="ORF">ERUC_LOCUS20267</name>
</gene>
<dbReference type="PANTHER" id="PTHR31111:SF113">
    <property type="entry name" value="F-BOX ASSOCIATED UBIQUITINATION EFFECTOR FAMILY PROTEIN"/>
    <property type="match status" value="1"/>
</dbReference>
<dbReference type="InterPro" id="IPR001810">
    <property type="entry name" value="F-box_dom"/>
</dbReference>
<keyword evidence="3" id="KW-1185">Reference proteome</keyword>
<reference evidence="2 3" key="1">
    <citation type="submission" date="2022-03" db="EMBL/GenBank/DDBJ databases">
        <authorList>
            <person name="Macdonald S."/>
            <person name="Ahmed S."/>
            <person name="Newling K."/>
        </authorList>
    </citation>
    <scope>NUCLEOTIDE SEQUENCE [LARGE SCALE GENOMIC DNA]</scope>
</reference>
<protein>
    <recommendedName>
        <fullName evidence="1">F-box domain-containing protein</fullName>
    </recommendedName>
</protein>
<dbReference type="Pfam" id="PF00646">
    <property type="entry name" value="F-box"/>
    <property type="match status" value="1"/>
</dbReference>
<dbReference type="InterPro" id="IPR036047">
    <property type="entry name" value="F-box-like_dom_sf"/>
</dbReference>
<organism evidence="2 3">
    <name type="scientific">Eruca vesicaria subsp. sativa</name>
    <name type="common">Garden rocket</name>
    <name type="synonym">Eruca sativa</name>
    <dbReference type="NCBI Taxonomy" id="29727"/>
    <lineage>
        <taxon>Eukaryota</taxon>
        <taxon>Viridiplantae</taxon>
        <taxon>Streptophyta</taxon>
        <taxon>Embryophyta</taxon>
        <taxon>Tracheophyta</taxon>
        <taxon>Spermatophyta</taxon>
        <taxon>Magnoliopsida</taxon>
        <taxon>eudicotyledons</taxon>
        <taxon>Gunneridae</taxon>
        <taxon>Pentapetalae</taxon>
        <taxon>rosids</taxon>
        <taxon>malvids</taxon>
        <taxon>Brassicales</taxon>
        <taxon>Brassicaceae</taxon>
        <taxon>Brassiceae</taxon>
        <taxon>Eruca</taxon>
    </lineage>
</organism>
<evidence type="ECO:0000313" key="3">
    <source>
        <dbReference type="Proteomes" id="UP001642260"/>
    </source>
</evidence>
<dbReference type="SMART" id="SM00256">
    <property type="entry name" value="FBOX"/>
    <property type="match status" value="1"/>
</dbReference>
<dbReference type="AlphaFoldDB" id="A0ABC8KCC2"/>
<evidence type="ECO:0000259" key="1">
    <source>
        <dbReference type="SMART" id="SM00256"/>
    </source>
</evidence>
<comment type="caution">
    <text evidence="2">The sequence shown here is derived from an EMBL/GenBank/DDBJ whole genome shotgun (WGS) entry which is preliminary data.</text>
</comment>
<accession>A0ABC8KCC2</accession>
<dbReference type="PANTHER" id="PTHR31111">
    <property type="entry name" value="BNAA05G37150D PROTEIN-RELATED"/>
    <property type="match status" value="1"/>
</dbReference>
<name>A0ABC8KCC2_ERUVS</name>
<proteinExistence type="predicted"/>